<dbReference type="PANTHER" id="PTHR14344">
    <property type="entry name" value="WD REPEAT PROTEIN"/>
    <property type="match status" value="1"/>
</dbReference>
<evidence type="ECO:0000256" key="6">
    <source>
        <dbReference type="ARBA" id="ARBA00038255"/>
    </source>
</evidence>
<accession>A0A9W9F722</accession>
<dbReference type="InterPro" id="IPR036322">
    <property type="entry name" value="WD40_repeat_dom_sf"/>
</dbReference>
<evidence type="ECO:0000256" key="2">
    <source>
        <dbReference type="ARBA" id="ARBA00022490"/>
    </source>
</evidence>
<organism evidence="8 9">
    <name type="scientific">Penicillium angulare</name>
    <dbReference type="NCBI Taxonomy" id="116970"/>
    <lineage>
        <taxon>Eukaryota</taxon>
        <taxon>Fungi</taxon>
        <taxon>Dikarya</taxon>
        <taxon>Ascomycota</taxon>
        <taxon>Pezizomycotina</taxon>
        <taxon>Eurotiomycetes</taxon>
        <taxon>Eurotiomycetidae</taxon>
        <taxon>Eurotiales</taxon>
        <taxon>Aspergillaceae</taxon>
        <taxon>Penicillium</taxon>
    </lineage>
</organism>
<reference evidence="8" key="1">
    <citation type="submission" date="2022-11" db="EMBL/GenBank/DDBJ databases">
        <authorList>
            <person name="Petersen C."/>
        </authorList>
    </citation>
    <scope>NUCLEOTIDE SEQUENCE</scope>
    <source>
        <strain evidence="8">IBT 30069</strain>
    </source>
</reference>
<dbReference type="PROSITE" id="PS50294">
    <property type="entry name" value="WD_REPEATS_REGION"/>
    <property type="match status" value="1"/>
</dbReference>
<keyword evidence="2" id="KW-0963">Cytoplasm</keyword>
<evidence type="ECO:0000256" key="3">
    <source>
        <dbReference type="ARBA" id="ARBA00022574"/>
    </source>
</evidence>
<dbReference type="PROSITE" id="PS50082">
    <property type="entry name" value="WD_REPEATS_2"/>
    <property type="match status" value="2"/>
</dbReference>
<feature type="repeat" description="WD" evidence="7">
    <location>
        <begin position="214"/>
        <end position="257"/>
    </location>
</feature>
<dbReference type="SMART" id="SM00320">
    <property type="entry name" value="WD40"/>
    <property type="match status" value="8"/>
</dbReference>
<dbReference type="EMBL" id="JAPQKH010000006">
    <property type="protein sequence ID" value="KAJ5094836.1"/>
    <property type="molecule type" value="Genomic_DNA"/>
</dbReference>
<evidence type="ECO:0000256" key="1">
    <source>
        <dbReference type="ARBA" id="ARBA00004496"/>
    </source>
</evidence>
<dbReference type="PANTHER" id="PTHR14344:SF3">
    <property type="entry name" value="WD REPEAT-CONTAINING PROTEIN 6"/>
    <property type="match status" value="1"/>
</dbReference>
<dbReference type="InterPro" id="IPR001680">
    <property type="entry name" value="WD40_rpt"/>
</dbReference>
<keyword evidence="9" id="KW-1185">Reference proteome</keyword>
<dbReference type="Pfam" id="PF00400">
    <property type="entry name" value="WD40"/>
    <property type="match status" value="2"/>
</dbReference>
<dbReference type="InterPro" id="IPR015943">
    <property type="entry name" value="WD40/YVTN_repeat-like_dom_sf"/>
</dbReference>
<evidence type="ECO:0000313" key="8">
    <source>
        <dbReference type="EMBL" id="KAJ5094836.1"/>
    </source>
</evidence>
<dbReference type="OrthoDB" id="5594999at2759"/>
<name>A0A9W9F722_9EURO</name>
<evidence type="ECO:0008006" key="10">
    <source>
        <dbReference type="Google" id="ProtNLM"/>
    </source>
</evidence>
<dbReference type="Gene3D" id="2.130.10.10">
    <property type="entry name" value="YVTN repeat-like/Quinoprotein amine dehydrogenase"/>
    <property type="match status" value="3"/>
</dbReference>
<dbReference type="InterPro" id="IPR019775">
    <property type="entry name" value="WD40_repeat_CS"/>
</dbReference>
<evidence type="ECO:0000256" key="4">
    <source>
        <dbReference type="ARBA" id="ARBA00022694"/>
    </source>
</evidence>
<dbReference type="AlphaFoldDB" id="A0A9W9F722"/>
<dbReference type="SUPFAM" id="SSF50978">
    <property type="entry name" value="WD40 repeat-like"/>
    <property type="match status" value="2"/>
</dbReference>
<dbReference type="InterPro" id="IPR051973">
    <property type="entry name" value="tRNA_Anticodon_Mtase-Reg"/>
</dbReference>
<evidence type="ECO:0000256" key="7">
    <source>
        <dbReference type="PROSITE-ProRule" id="PRU00221"/>
    </source>
</evidence>
<protein>
    <recommendedName>
        <fullName evidence="10">WD repeat protein</fullName>
    </recommendedName>
</protein>
<evidence type="ECO:0000313" key="9">
    <source>
        <dbReference type="Proteomes" id="UP001149165"/>
    </source>
</evidence>
<keyword evidence="3 7" id="KW-0853">WD repeat</keyword>
<dbReference type="GO" id="GO:0005737">
    <property type="term" value="C:cytoplasm"/>
    <property type="evidence" value="ECO:0007669"/>
    <property type="project" value="UniProtKB-SubCell"/>
</dbReference>
<comment type="similarity">
    <text evidence="6">Belongs to the WD repeat WDR6 family.</text>
</comment>
<dbReference type="GO" id="GO:0030488">
    <property type="term" value="P:tRNA methylation"/>
    <property type="evidence" value="ECO:0007669"/>
    <property type="project" value="TreeGrafter"/>
</dbReference>
<keyword evidence="5" id="KW-0677">Repeat</keyword>
<sequence length="1155" mass="125541">MSSSVEHVDACVPITALKALQLGDRHLILQGQGPFLRVIHEDSGDVLARLRVFKRNNVHGFLALPGQTRSEPSPVQLLVWGGQSLRVVNLIPSLNNAIEASPGSAEFLSPDWIMSGCAAAEDHALTAYLVTANNVLLALTLKQCTSSGYQNAIHVYQLATNVKSILCAADLVALSATHILIAAGTIFGEIIVWSCFTDDQSSAANSIDSIHHFFTGHDGTVFGVQISPYIKALHGSQPGRLLASCSDDRTVRIWDISDCEGKTASDPSAYSTDGFDLRSTGFGPTEGEDTGVRSESCIAKAFGHGARIWNILFRHITNRGLSNIGLVTRGEDAVCIAWDLSWESSESKPTTYKLSQQFSSHAHLGKHLWSMDIRGCSDKTIVYTGGADGALRSFQIDETKSSVPNLAIDHWEARPGKNGIMHLAFVDPNTLIACDDKNLIQIGCIRPDPAVNVTWETLHIPGDFGPVNRLIGTPEKELALISNAKGHVILYNHRSKSVSDLVGLAGRPMGLFVLQSTRSAGVPNQAFCFLASYAQFDIATLVTVTDCDKDCRKVEVISIDLPQSPFQISSASLLHNDEYLLLGSRLGGFSVHRVLGKDSSTAPLIVDRRVHGHEGTNHIQPISSVNGENGSTLEYVLTGGRDGRICVHELNFGGDSNNPISLFTVHRTESALAGAVEGAYIDEVTGDLLVYGYRSQNFVLHNETKQSDIISKTTGGARRTWTFHPHTKSGHGGLLCWKDPNGLQILHIKQDDNRLIKAGIHGREIKALDSLKSLQGAPPLFVTGAEDTMVRIFSLTASATSNPWGCFETRRVLKTHRSGIQHASWSNNGKFLFTSAAEEEFFVWSVSWIPSFGLATKLVATGPKTDRNSELRITSFDVVEVEEPGNECAFLICLTLSNSMVRVLHYSPSDGNRFSLIAKGRYMTNCLTECHLLVHGSRVTLITAATDGYMTLWDLTNTLRPFYTIESNVLKSKPSLTSSQPPVDDISCEDRYRIHSNSVKALEKVPITPELTMILSGGDDNSLSISLLQHPLTSATGSDTTVSTTSIPDAHAASITAVKVLKEPRLVHDVNDKENMQIMMASSGNDHRVKIWMINLDPSAPDANKIQIRFIKDQYSAVADVSSLGLVSTTEDLTGETKAQLLVCGVGMEMFETKV</sequence>
<dbReference type="Proteomes" id="UP001149165">
    <property type="component" value="Unassembled WGS sequence"/>
</dbReference>
<feature type="repeat" description="WD" evidence="7">
    <location>
        <begin position="813"/>
        <end position="847"/>
    </location>
</feature>
<keyword evidence="4" id="KW-0819">tRNA processing</keyword>
<comment type="subcellular location">
    <subcellularLocation>
        <location evidence="1">Cytoplasm</location>
    </subcellularLocation>
</comment>
<dbReference type="PROSITE" id="PS00678">
    <property type="entry name" value="WD_REPEATS_1"/>
    <property type="match status" value="1"/>
</dbReference>
<reference evidence="8" key="2">
    <citation type="journal article" date="2023" name="IMA Fungus">
        <title>Comparative genomic study of the Penicillium genus elucidates a diverse pangenome and 15 lateral gene transfer events.</title>
        <authorList>
            <person name="Petersen C."/>
            <person name="Sorensen T."/>
            <person name="Nielsen M.R."/>
            <person name="Sondergaard T.E."/>
            <person name="Sorensen J.L."/>
            <person name="Fitzpatrick D.A."/>
            <person name="Frisvad J.C."/>
            <person name="Nielsen K.L."/>
        </authorList>
    </citation>
    <scope>NUCLEOTIDE SEQUENCE</scope>
    <source>
        <strain evidence="8">IBT 30069</strain>
    </source>
</reference>
<comment type="caution">
    <text evidence="8">The sequence shown here is derived from an EMBL/GenBank/DDBJ whole genome shotgun (WGS) entry which is preliminary data.</text>
</comment>
<proteinExistence type="inferred from homology"/>
<evidence type="ECO:0000256" key="5">
    <source>
        <dbReference type="ARBA" id="ARBA00022737"/>
    </source>
</evidence>
<gene>
    <name evidence="8" type="ORF">N7456_010697</name>
</gene>